<dbReference type="GO" id="GO:0005886">
    <property type="term" value="C:plasma membrane"/>
    <property type="evidence" value="ECO:0007669"/>
    <property type="project" value="UniProtKB-SubCell"/>
</dbReference>
<comment type="subcellular location">
    <subcellularLocation>
        <location evidence="5">Cell membrane</location>
        <topology evidence="5">Multi-pass membrane protein</topology>
    </subcellularLocation>
</comment>
<comment type="caution">
    <text evidence="5">Lacks conserved residue(s) required for the propagation of feature annotation.</text>
</comment>
<evidence type="ECO:0000256" key="5">
    <source>
        <dbReference type="HAMAP-Rule" id="MF_01600"/>
    </source>
</evidence>
<accession>A0A8H9GCC0</accession>
<keyword evidence="4 5" id="KW-0472">Membrane</keyword>
<feature type="compositionally biased region" description="Low complexity" evidence="6">
    <location>
        <begin position="703"/>
        <end position="729"/>
    </location>
</feature>
<evidence type="ECO:0000256" key="6">
    <source>
        <dbReference type="SAM" id="MobiDB-lite"/>
    </source>
</evidence>
<reference evidence="7" key="2">
    <citation type="submission" date="2020-09" db="EMBL/GenBank/DDBJ databases">
        <authorList>
            <person name="Sun Q."/>
            <person name="Ohkuma M."/>
        </authorList>
    </citation>
    <scope>NUCLEOTIDE SEQUENCE</scope>
    <source>
        <strain evidence="7">JCM 1480</strain>
    </source>
</reference>
<evidence type="ECO:0000313" key="7">
    <source>
        <dbReference type="EMBL" id="GGL11443.1"/>
    </source>
</evidence>
<feature type="transmembrane region" description="Helical" evidence="5">
    <location>
        <begin position="46"/>
        <end position="68"/>
    </location>
</feature>
<evidence type="ECO:0000313" key="8">
    <source>
        <dbReference type="Proteomes" id="UP000648535"/>
    </source>
</evidence>
<dbReference type="InterPro" id="IPR005372">
    <property type="entry name" value="UPF0182"/>
</dbReference>
<feature type="region of interest" description="Disordered" evidence="6">
    <location>
        <begin position="472"/>
        <end position="494"/>
    </location>
</feature>
<evidence type="ECO:0000256" key="3">
    <source>
        <dbReference type="ARBA" id="ARBA00022989"/>
    </source>
</evidence>
<feature type="region of interest" description="Disordered" evidence="6">
    <location>
        <begin position="897"/>
        <end position="1021"/>
    </location>
</feature>
<proteinExistence type="inferred from homology"/>
<feature type="compositionally biased region" description="Basic residues" evidence="6">
    <location>
        <begin position="962"/>
        <end position="982"/>
    </location>
</feature>
<evidence type="ECO:0000256" key="4">
    <source>
        <dbReference type="ARBA" id="ARBA00023136"/>
    </source>
</evidence>
<dbReference type="GO" id="GO:0005576">
    <property type="term" value="C:extracellular region"/>
    <property type="evidence" value="ECO:0007669"/>
    <property type="project" value="TreeGrafter"/>
</dbReference>
<dbReference type="HAMAP" id="MF_01600">
    <property type="entry name" value="UPF0182"/>
    <property type="match status" value="1"/>
</dbReference>
<comment type="similarity">
    <text evidence="5">Belongs to the UPF0182 family.</text>
</comment>
<feature type="transmembrane region" description="Helical" evidence="5">
    <location>
        <begin position="149"/>
        <end position="171"/>
    </location>
</feature>
<dbReference type="Proteomes" id="UP000648535">
    <property type="component" value="Unassembled WGS sequence"/>
</dbReference>
<feature type="transmembrane region" description="Helical" evidence="5">
    <location>
        <begin position="89"/>
        <end position="107"/>
    </location>
</feature>
<keyword evidence="2 5" id="KW-0812">Transmembrane</keyword>
<feature type="transmembrane region" description="Helical" evidence="5">
    <location>
        <begin position="263"/>
        <end position="283"/>
    </location>
</feature>
<keyword evidence="1 5" id="KW-1003">Cell membrane</keyword>
<sequence>MVTIIVLAALVIAFFIFASLYTDYAWFAQLGFQQVLTTRWIAGTSMFVAGFLGMAVPVYLSIAFAFRFRPVYAKLNSQLDRYQQVIEPLRRAVMIGIPVVLGVFAGLSTSGRWSMVLEYFNRTSFGKKDPQFGLDIGFYVFELPFWRSIVAYASAVVLIAGLAALAALYLYGAMRFGGREVRISRAARVQLAVTAAVYIALQAVSLWLDQYATLAKNNSLITGAQYTDVNAVIPGREIMAGIAAIVAILFIVTAVIGRWRISIVGTGLLLVAAIVVGGIYPWIVQRLQVKPSEGSYESAYIQRNIDATRDAYGVASTEEQNYDAKTSASSGALASDAQTTANIRLIDPKIVSDTFSQLQQYRQYYKFPDTLDVDRYDIKGQTEDTVIAVRDINLDGLSAKTNTQYNRTFVYTHGYGVAAAYGNQRASDGKPVFLESGIPSSGALGDFQQRVYFGENSPQYSIVGAPKGSKNIELDYPSGSEESDDASNGGNATTTYAADGGPSIGNFFNRLVYAAKFQSEQILLSQRVNADSQILYDRNPIQRLQKVAPYLQTDQDAYPAIVDHRIVWVVDGYTTTNAYPYSQSASLQASISGAESSAYSTDQVNYIRNSVKATVDAYTGKVTLYAWDTTDPILKTWQKIFPSTLKPVSAMSAELLDHVRYPTDLFKVQRSILATYHVTDANSFYSGDDAWQTPQEPTKEANSDSSSGSSAITNTTTNGLGTQTTTTTNAEDLQDPYYLTMKVPGSETKYSLYTTYIPQQSGRGADSRNVLTGYLAVDSDAGGAGTGKKASGYGKLTLLTMPKTDNIPGPLQVQNLFNSDTNVSAELNILKRGNSTVKQGNLLTLPVGGGFLYVQPVYVQSTSSGSYPLLQKVLVAFGDKIAFEDTLDQALDTLFGGNSGANAGDQGSPTARARRARVRVRPARARPTAAPVPGRVPAAAPVPGRVPAAVRARARAAPTTLRCRRRSRRRSRRSPTARRPTRRTTWSPPPRPTSACRTPSRPRRRPRAGTDTPRAGCSICTPPRAPLGYWMCRGVEQFGSSLGS</sequence>
<dbReference type="AlphaFoldDB" id="A0A8H9GCC0"/>
<dbReference type="EMBL" id="BMOI01000018">
    <property type="protein sequence ID" value="GGL11443.1"/>
    <property type="molecule type" value="Genomic_DNA"/>
</dbReference>
<feature type="transmembrane region" description="Helical" evidence="5">
    <location>
        <begin position="191"/>
        <end position="208"/>
    </location>
</feature>
<protein>
    <recommendedName>
        <fullName evidence="5">UPF0182 protein GCM10009769_31920</fullName>
    </recommendedName>
</protein>
<feature type="compositionally biased region" description="Basic residues" evidence="6">
    <location>
        <begin position="912"/>
        <end position="924"/>
    </location>
</feature>
<dbReference type="PANTHER" id="PTHR39344">
    <property type="entry name" value="UPF0182 PROTEIN SLL1060"/>
    <property type="match status" value="1"/>
</dbReference>
<feature type="compositionally biased region" description="Low complexity" evidence="6">
    <location>
        <begin position="925"/>
        <end position="961"/>
    </location>
</feature>
<reference evidence="7" key="1">
    <citation type="journal article" date="2014" name="Int. J. Syst. Evol. Microbiol.">
        <title>Complete genome sequence of Corynebacterium casei LMG S-19264T (=DSM 44701T), isolated from a smear-ripened cheese.</title>
        <authorList>
            <consortium name="US DOE Joint Genome Institute (JGI-PGF)"/>
            <person name="Walter F."/>
            <person name="Albersmeier A."/>
            <person name="Kalinowski J."/>
            <person name="Ruckert C."/>
        </authorList>
    </citation>
    <scope>NUCLEOTIDE SEQUENCE</scope>
    <source>
        <strain evidence="7">JCM 1480</strain>
    </source>
</reference>
<keyword evidence="3 5" id="KW-1133">Transmembrane helix</keyword>
<dbReference type="Pfam" id="PF03699">
    <property type="entry name" value="UPF0182"/>
    <property type="match status" value="1"/>
</dbReference>
<gene>
    <name evidence="7" type="ORF">GCM10009769_31920</name>
</gene>
<organism evidence="7 8">
    <name type="scientific">Curtobacterium luteum</name>
    <dbReference type="NCBI Taxonomy" id="33881"/>
    <lineage>
        <taxon>Bacteria</taxon>
        <taxon>Bacillati</taxon>
        <taxon>Actinomycetota</taxon>
        <taxon>Actinomycetes</taxon>
        <taxon>Micrococcales</taxon>
        <taxon>Microbacteriaceae</taxon>
        <taxon>Curtobacterium</taxon>
    </lineage>
</organism>
<evidence type="ECO:0000256" key="1">
    <source>
        <dbReference type="ARBA" id="ARBA00022475"/>
    </source>
</evidence>
<feature type="region of interest" description="Disordered" evidence="6">
    <location>
        <begin position="687"/>
        <end position="731"/>
    </location>
</feature>
<evidence type="ECO:0000256" key="2">
    <source>
        <dbReference type="ARBA" id="ARBA00022692"/>
    </source>
</evidence>
<name>A0A8H9GCC0_9MICO</name>
<comment type="caution">
    <text evidence="7">The sequence shown here is derived from an EMBL/GenBank/DDBJ whole genome shotgun (WGS) entry which is preliminary data.</text>
</comment>
<dbReference type="PANTHER" id="PTHR39344:SF1">
    <property type="entry name" value="UPF0182 PROTEIN SLL1060"/>
    <property type="match status" value="1"/>
</dbReference>
<feature type="transmembrane region" description="Helical" evidence="5">
    <location>
        <begin position="238"/>
        <end position="256"/>
    </location>
</feature>